<evidence type="ECO:0000256" key="4">
    <source>
        <dbReference type="SAM" id="SignalP"/>
    </source>
</evidence>
<dbReference type="GO" id="GO:0004252">
    <property type="term" value="F:serine-type endopeptidase activity"/>
    <property type="evidence" value="ECO:0007669"/>
    <property type="project" value="InterPro"/>
</dbReference>
<dbReference type="Proteomes" id="UP000253782">
    <property type="component" value="Unassembled WGS sequence"/>
</dbReference>
<proteinExistence type="predicted"/>
<dbReference type="InterPro" id="IPR001375">
    <property type="entry name" value="Peptidase_S9_cat"/>
</dbReference>
<dbReference type="Pfam" id="PF00326">
    <property type="entry name" value="Peptidase_S9"/>
    <property type="match status" value="1"/>
</dbReference>
<evidence type="ECO:0000313" key="7">
    <source>
        <dbReference type="EMBL" id="RDD80009.1"/>
    </source>
</evidence>
<comment type="caution">
    <text evidence="7">The sequence shown here is derived from an EMBL/GenBank/DDBJ whole genome shotgun (WGS) entry which is preliminary data.</text>
</comment>
<evidence type="ECO:0000259" key="6">
    <source>
        <dbReference type="Pfam" id="PF02897"/>
    </source>
</evidence>
<evidence type="ECO:0000259" key="5">
    <source>
        <dbReference type="Pfam" id="PF00326"/>
    </source>
</evidence>
<dbReference type="OrthoDB" id="4269629at2"/>
<dbReference type="InterPro" id="IPR002470">
    <property type="entry name" value="Peptidase_S9A"/>
</dbReference>
<accession>A0A369UNV9</accession>
<dbReference type="GO" id="GO:0006508">
    <property type="term" value="P:proteolysis"/>
    <property type="evidence" value="ECO:0007669"/>
    <property type="project" value="UniProtKB-KW"/>
</dbReference>
<dbReference type="InterPro" id="IPR023302">
    <property type="entry name" value="Pept_S9A_N"/>
</dbReference>
<evidence type="ECO:0000313" key="8">
    <source>
        <dbReference type="Proteomes" id="UP000253782"/>
    </source>
</evidence>
<dbReference type="Gene3D" id="2.120.10.30">
    <property type="entry name" value="TolB, C-terminal domain"/>
    <property type="match status" value="2"/>
</dbReference>
<evidence type="ECO:0000256" key="2">
    <source>
        <dbReference type="ARBA" id="ARBA00022801"/>
    </source>
</evidence>
<evidence type="ECO:0000256" key="1">
    <source>
        <dbReference type="ARBA" id="ARBA00022670"/>
    </source>
</evidence>
<keyword evidence="8" id="KW-1185">Reference proteome</keyword>
<dbReference type="Pfam" id="PF02897">
    <property type="entry name" value="Peptidase_S9_N"/>
    <property type="match status" value="1"/>
</dbReference>
<dbReference type="PRINTS" id="PR00862">
    <property type="entry name" value="PROLIGOPTASE"/>
</dbReference>
<dbReference type="InterPro" id="IPR029058">
    <property type="entry name" value="AB_hydrolase_fold"/>
</dbReference>
<dbReference type="SUPFAM" id="SSF82171">
    <property type="entry name" value="DPP6 N-terminal domain-like"/>
    <property type="match status" value="1"/>
</dbReference>
<organism evidence="7 8">
    <name type="scientific">Dyella tabacisoli</name>
    <dbReference type="NCBI Taxonomy" id="2282381"/>
    <lineage>
        <taxon>Bacteria</taxon>
        <taxon>Pseudomonadati</taxon>
        <taxon>Pseudomonadota</taxon>
        <taxon>Gammaproteobacteria</taxon>
        <taxon>Lysobacterales</taxon>
        <taxon>Rhodanobacteraceae</taxon>
        <taxon>Dyella</taxon>
    </lineage>
</organism>
<dbReference type="Gene3D" id="3.40.50.1820">
    <property type="entry name" value="alpha/beta hydrolase"/>
    <property type="match status" value="1"/>
</dbReference>
<keyword evidence="4" id="KW-0732">Signal</keyword>
<dbReference type="EMBL" id="QQAH01000022">
    <property type="protein sequence ID" value="RDD80009.1"/>
    <property type="molecule type" value="Genomic_DNA"/>
</dbReference>
<keyword evidence="1" id="KW-0645">Protease</keyword>
<feature type="domain" description="Peptidase S9 prolyl oligopeptidase catalytic" evidence="5">
    <location>
        <begin position="438"/>
        <end position="644"/>
    </location>
</feature>
<reference evidence="7 8" key="1">
    <citation type="submission" date="2018-07" db="EMBL/GenBank/DDBJ databases">
        <title>Dyella tabacisoli L4-6T, whole genome shotgun sequence.</title>
        <authorList>
            <person name="Zhou X.-K."/>
            <person name="Li W.-J."/>
            <person name="Duan Y.-Q."/>
        </authorList>
    </citation>
    <scope>NUCLEOTIDE SEQUENCE [LARGE SCALE GENOMIC DNA]</scope>
    <source>
        <strain evidence="7 8">L4-6</strain>
    </source>
</reference>
<dbReference type="SUPFAM" id="SSF53474">
    <property type="entry name" value="alpha/beta-Hydrolases"/>
    <property type="match status" value="1"/>
</dbReference>
<dbReference type="InterPro" id="IPR011042">
    <property type="entry name" value="6-blade_b-propeller_TolB-like"/>
</dbReference>
<feature type="chain" id="PRO_5016760528" evidence="4">
    <location>
        <begin position="22"/>
        <end position="651"/>
    </location>
</feature>
<protein>
    <submittedName>
        <fullName evidence="7">S9 family peptidase</fullName>
    </submittedName>
</protein>
<dbReference type="RefSeq" id="WP_114847157.1">
    <property type="nucleotide sequence ID" value="NZ_JBHSPE010000025.1"/>
</dbReference>
<dbReference type="AlphaFoldDB" id="A0A369UNV9"/>
<evidence type="ECO:0000256" key="3">
    <source>
        <dbReference type="ARBA" id="ARBA00022825"/>
    </source>
</evidence>
<keyword evidence="3" id="KW-0720">Serine protease</keyword>
<dbReference type="PANTHER" id="PTHR42776:SF27">
    <property type="entry name" value="DIPEPTIDYL PEPTIDASE FAMILY MEMBER 6"/>
    <property type="match status" value="1"/>
</dbReference>
<gene>
    <name evidence="7" type="ORF">DVJ77_19245</name>
</gene>
<feature type="domain" description="Peptidase S9A N-terminal" evidence="6">
    <location>
        <begin position="102"/>
        <end position="368"/>
    </location>
</feature>
<sequence length="651" mass="72171">MKYALLVAALLSWCAPYAVHAQSSPQRVEKGNRITEGIPEIPGELGDRLLRYQGIRRADFDGWLANGQGAIISTRFGDTYQAHWVDHPGGARQQLTFYSDPVGSVTVNPSRNGFAFVKDTGGAEFFQIYYFDLDTRAIQLLTDGMSRNEGPIWSNHGDRVAFDTTRRNGNDSDVHIVGLDGKPSKAVVERKGTWDVLDWSPDDARLLVRHYLSDEESYPYAVDIASGAMTALGDAGHKTAYNEMKFSRDGKGIYYISNETGEFAELHYRDVATGAMRSLTANIPWDIESFTLSKNGQYLAFAANQDGIDVLHLIELKSGREVALPALQSGQVDSMAFSADSKRLGFTFMSAITPGDAYAIDLTNPALVRWTSSEVGGLDARRFVEPSLEHYPTFDQAAGQPRRIPAFYYRPQGKGPFPVIIHIHGGPEDQARPLFNAQMAFWVNELGVAVIMPNVRGSTGYGKTYLGLDNGFKREDAVKDIGALLDWIATRPELDASRVGVDGGSYGGFMVMSTLTHYSQRLRAGIELVGQSNFVTFLEHTEGYRRDLRRAEYGDERDPKMRAFLERIAPTTNAKNIGAPLFVAVGANDPRVPPTEGLQIASAVRANGNDVWFLEFKDEGHGFGKKQNRNYFEAASVLFWQKYLLAEKKHK</sequence>
<dbReference type="PANTHER" id="PTHR42776">
    <property type="entry name" value="SERINE PEPTIDASE S9 FAMILY MEMBER"/>
    <property type="match status" value="1"/>
</dbReference>
<keyword evidence="2" id="KW-0378">Hydrolase</keyword>
<feature type="signal peptide" evidence="4">
    <location>
        <begin position="1"/>
        <end position="21"/>
    </location>
</feature>
<name>A0A369UNV9_9GAMM</name>